<dbReference type="Proteomes" id="UP000017836">
    <property type="component" value="Unassembled WGS sequence"/>
</dbReference>
<evidence type="ECO:0000313" key="3">
    <source>
        <dbReference type="EMBL" id="ERN00128.1"/>
    </source>
</evidence>
<dbReference type="EMBL" id="KI394952">
    <property type="protein sequence ID" value="ERN00128.1"/>
    <property type="molecule type" value="Genomic_DNA"/>
</dbReference>
<organism evidence="3 4">
    <name type="scientific">Amborella trichopoda</name>
    <dbReference type="NCBI Taxonomy" id="13333"/>
    <lineage>
        <taxon>Eukaryota</taxon>
        <taxon>Viridiplantae</taxon>
        <taxon>Streptophyta</taxon>
        <taxon>Embryophyta</taxon>
        <taxon>Tracheophyta</taxon>
        <taxon>Spermatophyta</taxon>
        <taxon>Magnoliopsida</taxon>
        <taxon>Amborellales</taxon>
        <taxon>Amborellaceae</taxon>
        <taxon>Amborella</taxon>
    </lineage>
</organism>
<dbReference type="HOGENOM" id="CLU_2309869_0_0_1"/>
<gene>
    <name evidence="3" type="ORF">AMTR_s00112p00138010</name>
</gene>
<feature type="compositionally biased region" description="Polar residues" evidence="1">
    <location>
        <begin position="80"/>
        <end position="90"/>
    </location>
</feature>
<accession>W1NWW1</accession>
<dbReference type="Gramene" id="ERN00128">
    <property type="protein sequence ID" value="ERN00128"/>
    <property type="gene ID" value="AMTR_s00112p00138010"/>
</dbReference>
<feature type="compositionally biased region" description="Low complexity" evidence="1">
    <location>
        <begin position="65"/>
        <end position="74"/>
    </location>
</feature>
<dbReference type="AlphaFoldDB" id="W1NWW1"/>
<feature type="chain" id="PRO_5004807913" description="Secreted protein" evidence="2">
    <location>
        <begin position="18"/>
        <end position="100"/>
    </location>
</feature>
<name>W1NWW1_AMBTC</name>
<feature type="signal peptide" evidence="2">
    <location>
        <begin position="1"/>
        <end position="17"/>
    </location>
</feature>
<protein>
    <recommendedName>
        <fullName evidence="5">Secreted protein</fullName>
    </recommendedName>
</protein>
<reference evidence="4" key="1">
    <citation type="journal article" date="2013" name="Science">
        <title>The Amborella genome and the evolution of flowering plants.</title>
        <authorList>
            <consortium name="Amborella Genome Project"/>
        </authorList>
    </citation>
    <scope>NUCLEOTIDE SEQUENCE [LARGE SCALE GENOMIC DNA]</scope>
</reference>
<evidence type="ECO:0000313" key="4">
    <source>
        <dbReference type="Proteomes" id="UP000017836"/>
    </source>
</evidence>
<evidence type="ECO:0008006" key="5">
    <source>
        <dbReference type="Google" id="ProtNLM"/>
    </source>
</evidence>
<keyword evidence="4" id="KW-1185">Reference proteome</keyword>
<evidence type="ECO:0000256" key="2">
    <source>
        <dbReference type="SAM" id="SignalP"/>
    </source>
</evidence>
<sequence>MTRVMGRSLVGIPFLVGISYLPQSTPCCNQKAMGTSYLDCVAITCSESPRLQISPTKKPRTMLLSSEASTTSTSRGMATAKSNGPQTVRALSQLPLPVRP</sequence>
<evidence type="ECO:0000256" key="1">
    <source>
        <dbReference type="SAM" id="MobiDB-lite"/>
    </source>
</evidence>
<proteinExistence type="predicted"/>
<keyword evidence="2" id="KW-0732">Signal</keyword>
<feature type="region of interest" description="Disordered" evidence="1">
    <location>
        <begin position="56"/>
        <end position="100"/>
    </location>
</feature>